<dbReference type="GO" id="GO:0005576">
    <property type="term" value="C:extracellular region"/>
    <property type="evidence" value="ECO:0007669"/>
    <property type="project" value="UniProtKB-SubCell"/>
</dbReference>
<reference evidence="6" key="1">
    <citation type="journal article" date="2014" name="PLoS ONE">
        <title>The genome and linkage map of the northern pike (Esox lucius): conserved synteny revealed between the salmonid sister group and the Neoteleostei.</title>
        <authorList>
            <person name="Rondeau E.B."/>
            <person name="Minkley D.R."/>
            <person name="Leong J.S."/>
            <person name="Messmer A.M."/>
            <person name="Jantzen J.R."/>
            <person name="von Schalburg K.R."/>
            <person name="Lemon C."/>
            <person name="Bird N.H."/>
            <person name="Koop B.F."/>
        </authorList>
    </citation>
    <scope>NUCLEOTIDE SEQUENCE</scope>
</reference>
<evidence type="ECO:0000259" key="4">
    <source>
        <dbReference type="PROSITE" id="PS50871"/>
    </source>
</evidence>
<name>A0A3P8Y1Y9_ESOLU</name>
<accession>A0A3P8Y1Y9</accession>
<evidence type="ECO:0000256" key="3">
    <source>
        <dbReference type="ARBA" id="ARBA00022729"/>
    </source>
</evidence>
<dbReference type="SUPFAM" id="SSF49842">
    <property type="entry name" value="TNF-like"/>
    <property type="match status" value="1"/>
</dbReference>
<dbReference type="GeneTree" id="ENSGT00950000183116"/>
<dbReference type="Gene3D" id="2.60.120.40">
    <property type="match status" value="1"/>
</dbReference>
<reference evidence="5" key="3">
    <citation type="submission" date="2025-08" db="UniProtKB">
        <authorList>
            <consortium name="Ensembl"/>
        </authorList>
    </citation>
    <scope>IDENTIFICATION</scope>
</reference>
<dbReference type="InterPro" id="IPR008983">
    <property type="entry name" value="Tumour_necrosis_fac-like_dom"/>
</dbReference>
<dbReference type="AlphaFoldDB" id="A0A3P8Y1Y9"/>
<comment type="subcellular location">
    <subcellularLocation>
        <location evidence="1">Secreted</location>
    </subcellularLocation>
</comment>
<dbReference type="GeneID" id="105006017"/>
<reference evidence="5" key="4">
    <citation type="submission" date="2025-09" db="UniProtKB">
        <authorList>
            <consortium name="Ensembl"/>
        </authorList>
    </citation>
    <scope>IDENTIFICATION</scope>
</reference>
<dbReference type="KEGG" id="els:105006017"/>
<dbReference type="OMA" id="SHEHVCE"/>
<dbReference type="Ensembl" id="ENSELUT00000001775.3">
    <property type="protein sequence ID" value="ENSELUP00000010667.3"/>
    <property type="gene ID" value="ENSELUG00000011127.3"/>
</dbReference>
<evidence type="ECO:0000256" key="2">
    <source>
        <dbReference type="ARBA" id="ARBA00022525"/>
    </source>
</evidence>
<dbReference type="InterPro" id="IPR050822">
    <property type="entry name" value="Cerebellin_Synaptic_Org"/>
</dbReference>
<dbReference type="SMART" id="SM00110">
    <property type="entry name" value="C1Q"/>
    <property type="match status" value="1"/>
</dbReference>
<keyword evidence="6" id="KW-1185">Reference proteome</keyword>
<organism evidence="5 6">
    <name type="scientific">Esox lucius</name>
    <name type="common">Northern pike</name>
    <dbReference type="NCBI Taxonomy" id="8010"/>
    <lineage>
        <taxon>Eukaryota</taxon>
        <taxon>Metazoa</taxon>
        <taxon>Chordata</taxon>
        <taxon>Craniata</taxon>
        <taxon>Vertebrata</taxon>
        <taxon>Euteleostomi</taxon>
        <taxon>Actinopterygii</taxon>
        <taxon>Neopterygii</taxon>
        <taxon>Teleostei</taxon>
        <taxon>Protacanthopterygii</taxon>
        <taxon>Esociformes</taxon>
        <taxon>Esocidae</taxon>
        <taxon>Esox</taxon>
    </lineage>
</organism>
<dbReference type="Bgee" id="ENSELUG00000011127">
    <property type="expression patterns" value="Expressed in muscle tissue and 5 other cell types or tissues"/>
</dbReference>
<dbReference type="PANTHER" id="PTHR22923:SF102">
    <property type="entry name" value="CEREBELLIN 13-RELATED"/>
    <property type="match status" value="1"/>
</dbReference>
<evidence type="ECO:0000313" key="5">
    <source>
        <dbReference type="Ensembl" id="ENSELUP00000010667.3"/>
    </source>
</evidence>
<dbReference type="PRINTS" id="PR00007">
    <property type="entry name" value="COMPLEMNTC1Q"/>
</dbReference>
<reference evidence="5" key="2">
    <citation type="submission" date="2020-02" db="EMBL/GenBank/DDBJ databases">
        <title>Esox lucius (northern pike) genome, fEsoLuc1, primary haplotype.</title>
        <authorList>
            <person name="Myers G."/>
            <person name="Karagic N."/>
            <person name="Meyer A."/>
            <person name="Pippel M."/>
            <person name="Reichard M."/>
            <person name="Winkler S."/>
            <person name="Tracey A."/>
            <person name="Sims Y."/>
            <person name="Howe K."/>
            <person name="Rhie A."/>
            <person name="Formenti G."/>
            <person name="Durbin R."/>
            <person name="Fedrigo O."/>
            <person name="Jarvis E.D."/>
        </authorList>
    </citation>
    <scope>NUCLEOTIDE SEQUENCE [LARGE SCALE GENOMIC DNA]</scope>
</reference>
<sequence>MWNLWTRTKHTSFIVNVTKGQDDKPDIGAELKEHEQKEETQGSVITENKGYNVAFSVTLGYSGYYGPFSMPTALVYRDIITNVGNSYNPSNGFFTAPVRGVYFFTIRMFAILNQGGYVRASLNHNGVTKMVAEKYQPATLIEQYTDNSVTLLLEKSDTIIVNLDAGKIYDDKEKRNAFTGFLLFPM</sequence>
<dbReference type="Proteomes" id="UP000265140">
    <property type="component" value="Chromosome 25"/>
</dbReference>
<evidence type="ECO:0000256" key="1">
    <source>
        <dbReference type="ARBA" id="ARBA00004613"/>
    </source>
</evidence>
<dbReference type="RefSeq" id="XP_010862630.2">
    <property type="nucleotide sequence ID" value="XM_010864328.3"/>
</dbReference>
<evidence type="ECO:0000313" key="6">
    <source>
        <dbReference type="Proteomes" id="UP000265140"/>
    </source>
</evidence>
<protein>
    <recommendedName>
        <fullName evidence="4">C1q domain-containing protein</fullName>
    </recommendedName>
</protein>
<feature type="domain" description="C1q" evidence="4">
    <location>
        <begin position="48"/>
        <end position="186"/>
    </location>
</feature>
<dbReference type="InterPro" id="IPR001073">
    <property type="entry name" value="C1q_dom"/>
</dbReference>
<dbReference type="PANTHER" id="PTHR22923">
    <property type="entry name" value="CEREBELLIN-RELATED"/>
    <property type="match status" value="1"/>
</dbReference>
<dbReference type="InParanoid" id="A0A3P8Y1Y9"/>
<proteinExistence type="predicted"/>
<dbReference type="PROSITE" id="PS50871">
    <property type="entry name" value="C1Q"/>
    <property type="match status" value="1"/>
</dbReference>
<keyword evidence="2" id="KW-0964">Secreted</keyword>
<dbReference type="Pfam" id="PF00386">
    <property type="entry name" value="C1q"/>
    <property type="match status" value="1"/>
</dbReference>
<keyword evidence="3" id="KW-0732">Signal</keyword>